<dbReference type="EMBL" id="DVMS01000042">
    <property type="protein sequence ID" value="HIU38353.1"/>
    <property type="molecule type" value="Genomic_DNA"/>
</dbReference>
<dbReference type="Proteomes" id="UP000824076">
    <property type="component" value="Unassembled WGS sequence"/>
</dbReference>
<evidence type="ECO:0000313" key="2">
    <source>
        <dbReference type="Proteomes" id="UP000824076"/>
    </source>
</evidence>
<gene>
    <name evidence="1" type="ORF">IAD18_01650</name>
</gene>
<proteinExistence type="predicted"/>
<accession>A0A9D1LF51</accession>
<reference evidence="1" key="2">
    <citation type="journal article" date="2021" name="PeerJ">
        <title>Extensive microbial diversity within the chicken gut microbiome revealed by metagenomics and culture.</title>
        <authorList>
            <person name="Gilroy R."/>
            <person name="Ravi A."/>
            <person name="Getino M."/>
            <person name="Pursley I."/>
            <person name="Horton D.L."/>
            <person name="Alikhan N.F."/>
            <person name="Baker D."/>
            <person name="Gharbi K."/>
            <person name="Hall N."/>
            <person name="Watson M."/>
            <person name="Adriaenssens E.M."/>
            <person name="Foster-Nyarko E."/>
            <person name="Jarju S."/>
            <person name="Secka A."/>
            <person name="Antonio M."/>
            <person name="Oren A."/>
            <person name="Chaudhuri R.R."/>
            <person name="La Ragione R."/>
            <person name="Hildebrand F."/>
            <person name="Pallen M.J."/>
        </authorList>
    </citation>
    <scope>NUCLEOTIDE SEQUENCE</scope>
    <source>
        <strain evidence="1">17073</strain>
    </source>
</reference>
<name>A0A9D1LF51_9BACT</name>
<organism evidence="1 2">
    <name type="scientific">Candidatus Limisoma intestinavium</name>
    <dbReference type="NCBI Taxonomy" id="2840856"/>
    <lineage>
        <taxon>Bacteria</taxon>
        <taxon>Pseudomonadati</taxon>
        <taxon>Bacteroidota</taxon>
        <taxon>Bacteroidia</taxon>
        <taxon>Bacteroidales</taxon>
        <taxon>Candidatus Limisoma</taxon>
    </lineage>
</organism>
<protein>
    <submittedName>
        <fullName evidence="1">Uncharacterized protein</fullName>
    </submittedName>
</protein>
<comment type="caution">
    <text evidence="1">The sequence shown here is derived from an EMBL/GenBank/DDBJ whole genome shotgun (WGS) entry which is preliminary data.</text>
</comment>
<evidence type="ECO:0000313" key="1">
    <source>
        <dbReference type="EMBL" id="HIU38353.1"/>
    </source>
</evidence>
<dbReference type="AlphaFoldDB" id="A0A9D1LF51"/>
<sequence length="103" mass="11548">MKIEKGKLEKNDDVCAMLSVEGKPVVELNSVSAEKVDDILQALCRRASHCSGMASVSIRNRTRGWMMRLPLLLCRSVFSLRTKDALEAEGLCDKYGQLRLSFE</sequence>
<reference evidence="1" key="1">
    <citation type="submission" date="2020-10" db="EMBL/GenBank/DDBJ databases">
        <authorList>
            <person name="Gilroy R."/>
        </authorList>
    </citation>
    <scope>NUCLEOTIDE SEQUENCE</scope>
    <source>
        <strain evidence="1">17073</strain>
    </source>
</reference>